<evidence type="ECO:0000313" key="1">
    <source>
        <dbReference type="EMBL" id="CAH1450660.1"/>
    </source>
</evidence>
<name>A0AAU9PM48_9ASTR</name>
<sequence>MSEWSPQNFPTSLVELHLNGKNSGVVSFVVEKDVKNTTTTSSSSSSFSFLLPKSLASLTLDDFMNVESLSEVLQHLSCLKRLHIMSCPKLRDLPEISSTSDHPSSSLTIKVWW</sequence>
<comment type="caution">
    <text evidence="1">The sequence shown here is derived from an EMBL/GenBank/DDBJ whole genome shotgun (WGS) entry which is preliminary data.</text>
</comment>
<dbReference type="AlphaFoldDB" id="A0AAU9PM48"/>
<reference evidence="1 2" key="1">
    <citation type="submission" date="2022-01" db="EMBL/GenBank/DDBJ databases">
        <authorList>
            <person name="Xiong W."/>
            <person name="Schranz E."/>
        </authorList>
    </citation>
    <scope>NUCLEOTIDE SEQUENCE [LARGE SCALE GENOMIC DNA]</scope>
</reference>
<evidence type="ECO:0000313" key="2">
    <source>
        <dbReference type="Proteomes" id="UP001157418"/>
    </source>
</evidence>
<protein>
    <submittedName>
        <fullName evidence="1">Uncharacterized protein</fullName>
    </submittedName>
</protein>
<dbReference type="Gene3D" id="3.80.10.10">
    <property type="entry name" value="Ribonuclease Inhibitor"/>
    <property type="match status" value="1"/>
</dbReference>
<keyword evidence="2" id="KW-1185">Reference proteome</keyword>
<gene>
    <name evidence="1" type="ORF">LVIROSA_LOCUS36074</name>
</gene>
<accession>A0AAU9PM48</accession>
<dbReference type="EMBL" id="CAKMRJ010005634">
    <property type="protein sequence ID" value="CAH1450660.1"/>
    <property type="molecule type" value="Genomic_DNA"/>
</dbReference>
<proteinExistence type="predicted"/>
<dbReference type="Proteomes" id="UP001157418">
    <property type="component" value="Unassembled WGS sequence"/>
</dbReference>
<dbReference type="InterPro" id="IPR032675">
    <property type="entry name" value="LRR_dom_sf"/>
</dbReference>
<organism evidence="1 2">
    <name type="scientific">Lactuca virosa</name>
    <dbReference type="NCBI Taxonomy" id="75947"/>
    <lineage>
        <taxon>Eukaryota</taxon>
        <taxon>Viridiplantae</taxon>
        <taxon>Streptophyta</taxon>
        <taxon>Embryophyta</taxon>
        <taxon>Tracheophyta</taxon>
        <taxon>Spermatophyta</taxon>
        <taxon>Magnoliopsida</taxon>
        <taxon>eudicotyledons</taxon>
        <taxon>Gunneridae</taxon>
        <taxon>Pentapetalae</taxon>
        <taxon>asterids</taxon>
        <taxon>campanulids</taxon>
        <taxon>Asterales</taxon>
        <taxon>Asteraceae</taxon>
        <taxon>Cichorioideae</taxon>
        <taxon>Cichorieae</taxon>
        <taxon>Lactucinae</taxon>
        <taxon>Lactuca</taxon>
    </lineage>
</organism>